<proteinExistence type="inferred from homology"/>
<keyword evidence="6" id="KW-1185">Reference proteome</keyword>
<dbReference type="Gene3D" id="3.40.50.300">
    <property type="entry name" value="P-loop containing nucleotide triphosphate hydrolases"/>
    <property type="match status" value="1"/>
</dbReference>
<dbReference type="InterPro" id="IPR002611">
    <property type="entry name" value="IstB_ATP-bd"/>
</dbReference>
<dbReference type="GO" id="GO:0005524">
    <property type="term" value="F:ATP binding"/>
    <property type="evidence" value="ECO:0007669"/>
    <property type="project" value="UniProtKB-KW"/>
</dbReference>
<organism evidence="5 6">
    <name type="scientific">Mycolicibacterium sediminis</name>
    <dbReference type="NCBI Taxonomy" id="1286180"/>
    <lineage>
        <taxon>Bacteria</taxon>
        <taxon>Bacillati</taxon>
        <taxon>Actinomycetota</taxon>
        <taxon>Actinomycetes</taxon>
        <taxon>Mycobacteriales</taxon>
        <taxon>Mycobacteriaceae</taxon>
        <taxon>Mycolicibacterium</taxon>
    </lineage>
</organism>
<evidence type="ECO:0000256" key="1">
    <source>
        <dbReference type="ARBA" id="ARBA00008059"/>
    </source>
</evidence>
<accession>A0A7I7QY72</accession>
<name>A0A7I7QY72_9MYCO</name>
<dbReference type="KEGG" id="msei:MSEDJ_53740"/>
<evidence type="ECO:0000259" key="4">
    <source>
        <dbReference type="SMART" id="SM00382"/>
    </source>
</evidence>
<comment type="similarity">
    <text evidence="1">Belongs to the IS21/IS1162 putative ATP-binding protein family.</text>
</comment>
<dbReference type="InterPro" id="IPR003593">
    <property type="entry name" value="AAA+_ATPase"/>
</dbReference>
<evidence type="ECO:0000256" key="3">
    <source>
        <dbReference type="ARBA" id="ARBA00022840"/>
    </source>
</evidence>
<dbReference type="Pfam" id="PF01695">
    <property type="entry name" value="IstB_IS21"/>
    <property type="match status" value="1"/>
</dbReference>
<evidence type="ECO:0000256" key="2">
    <source>
        <dbReference type="ARBA" id="ARBA00022741"/>
    </source>
</evidence>
<feature type="domain" description="AAA+ ATPase" evidence="4">
    <location>
        <begin position="115"/>
        <end position="247"/>
    </location>
</feature>
<dbReference type="PANTHER" id="PTHR30050:SF4">
    <property type="entry name" value="ATP-BINDING PROTEIN RV3427C IN INSERTION SEQUENCE-RELATED"/>
    <property type="match status" value="1"/>
</dbReference>
<dbReference type="Proteomes" id="UP000467193">
    <property type="component" value="Chromosome"/>
</dbReference>
<dbReference type="CDD" id="cd00009">
    <property type="entry name" value="AAA"/>
    <property type="match status" value="1"/>
</dbReference>
<keyword evidence="3" id="KW-0067">ATP-binding</keyword>
<keyword evidence="2" id="KW-0547">Nucleotide-binding</keyword>
<dbReference type="PIRSF" id="PIRSF003073">
    <property type="entry name" value="DNAC_TnpB_IstB"/>
    <property type="match status" value="1"/>
</dbReference>
<dbReference type="PANTHER" id="PTHR30050">
    <property type="entry name" value="CHROMOSOMAL REPLICATION INITIATOR PROTEIN DNAA"/>
    <property type="match status" value="1"/>
</dbReference>
<gene>
    <name evidence="5" type="primary">istB_2</name>
    <name evidence="5" type="ORF">MSEDJ_53740</name>
</gene>
<reference evidence="5 6" key="1">
    <citation type="journal article" date="2019" name="Emerg. Microbes Infect.">
        <title>Comprehensive subspecies identification of 175 nontuberculous mycobacteria species based on 7547 genomic profiles.</title>
        <authorList>
            <person name="Matsumoto Y."/>
            <person name="Kinjo T."/>
            <person name="Motooka D."/>
            <person name="Nabeya D."/>
            <person name="Jung N."/>
            <person name="Uechi K."/>
            <person name="Horii T."/>
            <person name="Iida T."/>
            <person name="Fujita J."/>
            <person name="Nakamura S."/>
        </authorList>
    </citation>
    <scope>NUCLEOTIDE SEQUENCE [LARGE SCALE GENOMIC DNA]</scope>
    <source>
        <strain evidence="5 6">JCM 17899</strain>
    </source>
</reference>
<dbReference type="NCBIfam" id="NF038214">
    <property type="entry name" value="IS21_help_AAA"/>
    <property type="match status" value="1"/>
</dbReference>
<protein>
    <submittedName>
        <fullName evidence="5">ATPase AAA</fullName>
    </submittedName>
</protein>
<dbReference type="SUPFAM" id="SSF52540">
    <property type="entry name" value="P-loop containing nucleoside triphosphate hydrolases"/>
    <property type="match status" value="1"/>
</dbReference>
<dbReference type="AlphaFoldDB" id="A0A7I7QY72"/>
<dbReference type="GO" id="GO:0006260">
    <property type="term" value="P:DNA replication"/>
    <property type="evidence" value="ECO:0007669"/>
    <property type="project" value="TreeGrafter"/>
</dbReference>
<dbReference type="InterPro" id="IPR047661">
    <property type="entry name" value="IstB"/>
</dbReference>
<dbReference type="SMART" id="SM00382">
    <property type="entry name" value="AAA"/>
    <property type="match status" value="1"/>
</dbReference>
<dbReference type="InterPro" id="IPR028350">
    <property type="entry name" value="DNAC/IstB-like"/>
</dbReference>
<dbReference type="InterPro" id="IPR027417">
    <property type="entry name" value="P-loop_NTPase"/>
</dbReference>
<sequence length="269" mass="29483">MTKPPPVTATEPVAPPSVPPLAADLDAGLRRLKLAAVRRTAPEVLITARTQRWTPRKSCTLIETELAARDASNVVNRLKAAAFPVPKTLESFDVAASSIQPKVFDYLSSLEWIRTRQNLAIIGPAGTGKSHTLIGLGTAAIHAGHKVRYFTAADLIETLYRGLADNTVGKIIESLLRVDLIILDELGFAPLDDTGTQLLFRLVAGAYERRSLAIGSHWPFEQWGRFLPEQTTAVSILDRLLHHATVVITDGDSYRMKDAKHRKEQPTPS</sequence>
<dbReference type="RefSeq" id="WP_163800797.1">
    <property type="nucleotide sequence ID" value="NZ_AP022588.1"/>
</dbReference>
<evidence type="ECO:0000313" key="6">
    <source>
        <dbReference type="Proteomes" id="UP000467193"/>
    </source>
</evidence>
<dbReference type="EMBL" id="AP022588">
    <property type="protein sequence ID" value="BBY31278.1"/>
    <property type="molecule type" value="Genomic_DNA"/>
</dbReference>
<evidence type="ECO:0000313" key="5">
    <source>
        <dbReference type="EMBL" id="BBY31278.1"/>
    </source>
</evidence>